<gene>
    <name evidence="2" type="ORF">HU668_14435</name>
    <name evidence="3" type="ORF">PANT111_250076</name>
</gene>
<keyword evidence="1" id="KW-0732">Signal</keyword>
<dbReference type="Proteomes" id="UP000566985">
    <property type="component" value="Unassembled WGS sequence"/>
</dbReference>
<evidence type="ECO:0000313" key="5">
    <source>
        <dbReference type="Proteomes" id="UP000566985"/>
    </source>
</evidence>
<feature type="signal peptide" evidence="1">
    <location>
        <begin position="1"/>
        <end position="30"/>
    </location>
</feature>
<dbReference type="GeneID" id="57346304"/>
<dbReference type="EMBL" id="CABWMH010000018">
    <property type="protein sequence ID" value="VXC22637.1"/>
    <property type="molecule type" value="Genomic_DNA"/>
</dbReference>
<reference evidence="3 4" key="1">
    <citation type="submission" date="2019-10" db="EMBL/GenBank/DDBJ databases">
        <authorList>
            <person name="Karimi E."/>
        </authorList>
    </citation>
    <scope>NUCLEOTIDE SEQUENCE [LARGE SCALE GENOMIC DNA]</scope>
    <source>
        <strain evidence="3">Pantoea sp. 111</strain>
    </source>
</reference>
<dbReference type="AlphaFoldDB" id="A0A653WUZ8"/>
<evidence type="ECO:0008006" key="6">
    <source>
        <dbReference type="Google" id="ProtNLM"/>
    </source>
</evidence>
<dbReference type="EMBL" id="JABWPM010000016">
    <property type="protein sequence ID" value="NUY97649.1"/>
    <property type="molecule type" value="Genomic_DNA"/>
</dbReference>
<protein>
    <recommendedName>
        <fullName evidence="6">Lipoprotein</fullName>
    </recommendedName>
</protein>
<dbReference type="Proteomes" id="UP000433737">
    <property type="component" value="Unassembled WGS sequence"/>
</dbReference>
<organism evidence="2 5">
    <name type="scientific">Pantoea brenneri</name>
    <dbReference type="NCBI Taxonomy" id="472694"/>
    <lineage>
        <taxon>Bacteria</taxon>
        <taxon>Pseudomonadati</taxon>
        <taxon>Pseudomonadota</taxon>
        <taxon>Gammaproteobacteria</taxon>
        <taxon>Enterobacterales</taxon>
        <taxon>Erwiniaceae</taxon>
        <taxon>Pantoea</taxon>
    </lineage>
</organism>
<feature type="chain" id="PRO_5042724805" description="Lipoprotein" evidence="1">
    <location>
        <begin position="31"/>
        <end position="144"/>
    </location>
</feature>
<name>A0A653WUZ8_9GAMM</name>
<reference evidence="2 5" key="2">
    <citation type="submission" date="2020-05" db="EMBL/GenBank/DDBJ databases">
        <title>Whole Genome Sequences of Enterobacteriales Associated with the International Space Station.</title>
        <authorList>
            <person name="Bharadwaj A."/>
            <person name="Daudu R."/>
            <person name="Singh N."/>
            <person name="Wood J."/>
            <person name="Debieu M."/>
            <person name="Mason C."/>
            <person name="Wang C."/>
            <person name="Venkateswaran K."/>
        </authorList>
    </citation>
    <scope>NUCLEOTIDE SEQUENCE [LARGE SCALE GENOMIC DNA]</scope>
    <source>
        <strain evidence="2 5">IF5SW-B1</strain>
    </source>
</reference>
<proteinExistence type="predicted"/>
<evidence type="ECO:0000256" key="1">
    <source>
        <dbReference type="SAM" id="SignalP"/>
    </source>
</evidence>
<evidence type="ECO:0000313" key="2">
    <source>
        <dbReference type="EMBL" id="NUY97649.1"/>
    </source>
</evidence>
<accession>A0A653WUZ8</accession>
<evidence type="ECO:0000313" key="3">
    <source>
        <dbReference type="EMBL" id="VXC22637.1"/>
    </source>
</evidence>
<evidence type="ECO:0000313" key="4">
    <source>
        <dbReference type="Proteomes" id="UP000433737"/>
    </source>
</evidence>
<comment type="caution">
    <text evidence="2">The sequence shown here is derived from an EMBL/GenBank/DDBJ whole genome shotgun (WGS) entry which is preliminary data.</text>
</comment>
<sequence>MNITGPAGSRILTAMLVITALSCIATPAQAISRAYRAQLERSGCSQMTDADGTCDIKKTRAQNQANSVNAPASSLKLDQLIGKSIDVASGQLIADGWKANAGRWYHDDRVLTLTVADNLITAVSLKQAGHASLTLKKESGSRAD</sequence>
<dbReference type="RefSeq" id="WP_069729618.1">
    <property type="nucleotide sequence ID" value="NZ_JABWPE010000016.1"/>
</dbReference>